<keyword evidence="2" id="KW-1185">Reference proteome</keyword>
<sequence>MAYPKYLPHRFYLNRPSPFSLLTVDHPYLFFYLSATFLVHVYKKRKLLPSEARVGHVEVGKLSVSSFFLPSSFFIFQAQVTFCLSQASAIRLARQAQMALVSGGTSALNPNAPLFIPAALRQVEDFSPQWWELVKTSTWFRDYWLSEHKEDDFEASANDTTNDDIENLLPESFDLGTEDEFPDIEHEFEQFMQAYEAQEDYAAHTITHSGGMPLESLNKDAKALLKNLTIPTSPKERGPRSPIGTAVHYAKPAQHVNVKCALRRIQQPR</sequence>
<accession>A0ACB9MJ34</accession>
<organism evidence="1 2">
    <name type="scientific">Bauhinia variegata</name>
    <name type="common">Purple orchid tree</name>
    <name type="synonym">Phanera variegata</name>
    <dbReference type="NCBI Taxonomy" id="167791"/>
    <lineage>
        <taxon>Eukaryota</taxon>
        <taxon>Viridiplantae</taxon>
        <taxon>Streptophyta</taxon>
        <taxon>Embryophyta</taxon>
        <taxon>Tracheophyta</taxon>
        <taxon>Spermatophyta</taxon>
        <taxon>Magnoliopsida</taxon>
        <taxon>eudicotyledons</taxon>
        <taxon>Gunneridae</taxon>
        <taxon>Pentapetalae</taxon>
        <taxon>rosids</taxon>
        <taxon>fabids</taxon>
        <taxon>Fabales</taxon>
        <taxon>Fabaceae</taxon>
        <taxon>Cercidoideae</taxon>
        <taxon>Cercideae</taxon>
        <taxon>Bauhiniinae</taxon>
        <taxon>Bauhinia</taxon>
    </lineage>
</organism>
<gene>
    <name evidence="1" type="ORF">L6164_023083</name>
</gene>
<reference evidence="1 2" key="1">
    <citation type="journal article" date="2022" name="DNA Res.">
        <title>Chromosomal-level genome assembly of the orchid tree Bauhinia variegata (Leguminosae; Cercidoideae) supports the allotetraploid origin hypothesis of Bauhinia.</title>
        <authorList>
            <person name="Zhong Y."/>
            <person name="Chen Y."/>
            <person name="Zheng D."/>
            <person name="Pang J."/>
            <person name="Liu Y."/>
            <person name="Luo S."/>
            <person name="Meng S."/>
            <person name="Qian L."/>
            <person name="Wei D."/>
            <person name="Dai S."/>
            <person name="Zhou R."/>
        </authorList>
    </citation>
    <scope>NUCLEOTIDE SEQUENCE [LARGE SCALE GENOMIC DNA]</scope>
    <source>
        <strain evidence="1">BV-YZ2020</strain>
    </source>
</reference>
<name>A0ACB9MJ34_BAUVA</name>
<dbReference type="Proteomes" id="UP000828941">
    <property type="component" value="Chromosome 9"/>
</dbReference>
<protein>
    <submittedName>
        <fullName evidence="1">Uncharacterized protein</fullName>
    </submittedName>
</protein>
<comment type="caution">
    <text evidence="1">The sequence shown here is derived from an EMBL/GenBank/DDBJ whole genome shotgun (WGS) entry which is preliminary data.</text>
</comment>
<proteinExistence type="predicted"/>
<evidence type="ECO:0000313" key="2">
    <source>
        <dbReference type="Proteomes" id="UP000828941"/>
    </source>
</evidence>
<dbReference type="EMBL" id="CM039434">
    <property type="protein sequence ID" value="KAI4323484.1"/>
    <property type="molecule type" value="Genomic_DNA"/>
</dbReference>
<evidence type="ECO:0000313" key="1">
    <source>
        <dbReference type="EMBL" id="KAI4323484.1"/>
    </source>
</evidence>